<evidence type="ECO:0000256" key="5">
    <source>
        <dbReference type="ARBA" id="ARBA00023136"/>
    </source>
</evidence>
<dbReference type="RefSeq" id="WP_021953080.1">
    <property type="nucleotide sequence ID" value="NZ_JACOOZ010000005.1"/>
</dbReference>
<feature type="transmembrane region" description="Helical" evidence="6">
    <location>
        <begin position="349"/>
        <end position="368"/>
    </location>
</feature>
<dbReference type="Proteomes" id="UP000597877">
    <property type="component" value="Unassembled WGS sequence"/>
</dbReference>
<protein>
    <submittedName>
        <fullName evidence="7">Polysaccharide biosynthesis protein</fullName>
    </submittedName>
</protein>
<keyword evidence="8" id="KW-1185">Reference proteome</keyword>
<keyword evidence="2" id="KW-1003">Cell membrane</keyword>
<comment type="subcellular location">
    <subcellularLocation>
        <location evidence="1">Cell membrane</location>
        <topology evidence="1">Multi-pass membrane protein</topology>
    </subcellularLocation>
</comment>
<feature type="transmembrane region" description="Helical" evidence="6">
    <location>
        <begin position="246"/>
        <end position="269"/>
    </location>
</feature>
<keyword evidence="4 6" id="KW-1133">Transmembrane helix</keyword>
<evidence type="ECO:0000313" key="7">
    <source>
        <dbReference type="EMBL" id="MBC5668009.1"/>
    </source>
</evidence>
<dbReference type="CDD" id="cd13124">
    <property type="entry name" value="MATE_SpoVB_like"/>
    <property type="match status" value="1"/>
</dbReference>
<feature type="transmembrane region" description="Helical" evidence="6">
    <location>
        <begin position="126"/>
        <end position="144"/>
    </location>
</feature>
<evidence type="ECO:0000256" key="3">
    <source>
        <dbReference type="ARBA" id="ARBA00022692"/>
    </source>
</evidence>
<feature type="transmembrane region" description="Helical" evidence="6">
    <location>
        <begin position="502"/>
        <end position="524"/>
    </location>
</feature>
<sequence>MSNKSKSNSFIIQGSILAFAGILVRVIGLIYRIPLNRILGESGMGYYGTAFEIYNVLILLSSQSMPLAVSKIVSEKLEKKQYKNAHKVFKGALIYGITIGVIFGMLAFFGADWISVKIYKLPQVAIPLRILAPTLTVACVLGVLRGYFQGMGNMIPTSVSQIFEQIVNAVVSVIAAYELGAYGYSLSKMADESETFRASYSAAGGTLGTLCGAVTALIIMIIILYRHFGSINSNIRKDITKSVDSYGTITKVIVFTITPVLISTTIYNIGNLLDNPIFQNIMYSISPESTEAQRSAVYGNYTGIYRTLTTMPIAIASALSTAIVPSLVRSYVAGDKSVVKNKIDMALKFSMIIAFPCGMGLSVLGVPINKLLFGSSGDGAAPMMVFSIFTVIAFSLSTISNAILQGIDKLKVPIKNSAISLGLHLIILPCLLIVFKLNIYGVVIGDILFGATVSVLNAMSIKKYLNYRQNMFETFVKPFICAGVMGAGCFGIYKLFNGLIKINAISTIIAIMVAVVIYALMLVITKTVTEDELLSMPKGAMIAKLMKKIHMI</sequence>
<reference evidence="7 8" key="1">
    <citation type="submission" date="2020-08" db="EMBL/GenBank/DDBJ databases">
        <title>Genome public.</title>
        <authorList>
            <person name="Liu C."/>
            <person name="Sun Q."/>
        </authorList>
    </citation>
    <scope>NUCLEOTIDE SEQUENCE [LARGE SCALE GENOMIC DNA]</scope>
    <source>
        <strain evidence="7 8">BX4</strain>
    </source>
</reference>
<dbReference type="EMBL" id="JACOOZ010000005">
    <property type="protein sequence ID" value="MBC5668009.1"/>
    <property type="molecule type" value="Genomic_DNA"/>
</dbReference>
<feature type="transmembrane region" description="Helical" evidence="6">
    <location>
        <begin position="416"/>
        <end position="434"/>
    </location>
</feature>
<keyword evidence="3 6" id="KW-0812">Transmembrane</keyword>
<name>A0ABR7F343_9FIRM</name>
<feature type="transmembrane region" description="Helical" evidence="6">
    <location>
        <begin position="165"/>
        <end position="184"/>
    </location>
</feature>
<feature type="transmembrane region" description="Helical" evidence="6">
    <location>
        <begin position="304"/>
        <end position="328"/>
    </location>
</feature>
<feature type="transmembrane region" description="Helical" evidence="6">
    <location>
        <begin position="93"/>
        <end position="114"/>
    </location>
</feature>
<organism evidence="7 8">
    <name type="scientific">Eubacterium segne</name>
    <dbReference type="NCBI Taxonomy" id="2763045"/>
    <lineage>
        <taxon>Bacteria</taxon>
        <taxon>Bacillati</taxon>
        <taxon>Bacillota</taxon>
        <taxon>Clostridia</taxon>
        <taxon>Eubacteriales</taxon>
        <taxon>Eubacteriaceae</taxon>
        <taxon>Eubacterium</taxon>
    </lineage>
</organism>
<feature type="transmembrane region" description="Helical" evidence="6">
    <location>
        <begin position="479"/>
        <end position="496"/>
    </location>
</feature>
<feature type="transmembrane region" description="Helical" evidence="6">
    <location>
        <begin position="440"/>
        <end position="459"/>
    </location>
</feature>
<proteinExistence type="predicted"/>
<dbReference type="InterPro" id="IPR002797">
    <property type="entry name" value="Polysacc_synth"/>
</dbReference>
<dbReference type="PANTHER" id="PTHR30250">
    <property type="entry name" value="PST FAMILY PREDICTED COLANIC ACID TRANSPORTER"/>
    <property type="match status" value="1"/>
</dbReference>
<keyword evidence="5 6" id="KW-0472">Membrane</keyword>
<gene>
    <name evidence="7" type="ORF">H8S00_08450</name>
</gene>
<dbReference type="InterPro" id="IPR024923">
    <property type="entry name" value="PG_synth_SpoVB"/>
</dbReference>
<evidence type="ECO:0000256" key="2">
    <source>
        <dbReference type="ARBA" id="ARBA00022475"/>
    </source>
</evidence>
<dbReference type="Pfam" id="PF01943">
    <property type="entry name" value="Polysacc_synt"/>
    <property type="match status" value="1"/>
</dbReference>
<evidence type="ECO:0000256" key="6">
    <source>
        <dbReference type="SAM" id="Phobius"/>
    </source>
</evidence>
<accession>A0ABR7F343</accession>
<feature type="transmembrane region" description="Helical" evidence="6">
    <location>
        <begin position="380"/>
        <end position="404"/>
    </location>
</feature>
<evidence type="ECO:0000313" key="8">
    <source>
        <dbReference type="Proteomes" id="UP000597877"/>
    </source>
</evidence>
<comment type="caution">
    <text evidence="7">The sequence shown here is derived from an EMBL/GenBank/DDBJ whole genome shotgun (WGS) entry which is preliminary data.</text>
</comment>
<evidence type="ECO:0000256" key="4">
    <source>
        <dbReference type="ARBA" id="ARBA00022989"/>
    </source>
</evidence>
<feature type="transmembrane region" description="Helical" evidence="6">
    <location>
        <begin position="12"/>
        <end position="33"/>
    </location>
</feature>
<dbReference type="InterPro" id="IPR050833">
    <property type="entry name" value="Poly_Biosynth_Transport"/>
</dbReference>
<dbReference type="PIRSF" id="PIRSF038958">
    <property type="entry name" value="PG_synth_SpoVB"/>
    <property type="match status" value="1"/>
</dbReference>
<dbReference type="PANTHER" id="PTHR30250:SF21">
    <property type="entry name" value="LIPID II FLIPPASE MURJ"/>
    <property type="match status" value="1"/>
</dbReference>
<evidence type="ECO:0000256" key="1">
    <source>
        <dbReference type="ARBA" id="ARBA00004651"/>
    </source>
</evidence>
<feature type="transmembrane region" description="Helical" evidence="6">
    <location>
        <begin position="204"/>
        <end position="225"/>
    </location>
</feature>